<evidence type="ECO:0000256" key="1">
    <source>
        <dbReference type="ARBA" id="ARBA00001526"/>
    </source>
</evidence>
<dbReference type="SMART" id="SM00849">
    <property type="entry name" value="Lactamase_B"/>
    <property type="match status" value="1"/>
</dbReference>
<name>A0ABZ0IJT0_9BACT</name>
<evidence type="ECO:0000313" key="14">
    <source>
        <dbReference type="EMBL" id="WOK04580.1"/>
    </source>
</evidence>
<evidence type="ECO:0000313" key="15">
    <source>
        <dbReference type="Proteomes" id="UP001302349"/>
    </source>
</evidence>
<dbReference type="InterPro" id="IPR036866">
    <property type="entry name" value="RibonucZ/Hydroxyglut_hydro"/>
</dbReference>
<evidence type="ECO:0000256" key="8">
    <source>
        <dbReference type="ARBA" id="ARBA00022729"/>
    </source>
</evidence>
<keyword evidence="10 14" id="KW-0378">Hydrolase</keyword>
<keyword evidence="12" id="KW-0046">Antibiotic resistance</keyword>
<dbReference type="GO" id="GO:0008800">
    <property type="term" value="F:beta-lactamase activity"/>
    <property type="evidence" value="ECO:0007669"/>
    <property type="project" value="UniProtKB-EC"/>
</dbReference>
<comment type="catalytic activity">
    <reaction evidence="1">
        <text>a beta-lactam + H2O = a substituted beta-amino acid</text>
        <dbReference type="Rhea" id="RHEA:20401"/>
        <dbReference type="ChEBI" id="CHEBI:15377"/>
        <dbReference type="ChEBI" id="CHEBI:35627"/>
        <dbReference type="ChEBI" id="CHEBI:140347"/>
        <dbReference type="EC" id="3.5.2.6"/>
    </reaction>
</comment>
<keyword evidence="11" id="KW-0862">Zinc</keyword>
<dbReference type="PANTHER" id="PTHR42951:SF4">
    <property type="entry name" value="ACYL-COENZYME A THIOESTERASE MBLAC2"/>
    <property type="match status" value="1"/>
</dbReference>
<evidence type="ECO:0000256" key="7">
    <source>
        <dbReference type="ARBA" id="ARBA00022723"/>
    </source>
</evidence>
<sequence>MMTDWMAAGIRKLLPFIVILFCIGTAHAQFQIEVKKHSNSIYIYESYGAYQGGKVGANAVIFVGNDSVVVIDTPWGNDQTVQLLDWIDTEIKKPVASFVITHFHDDRIGGIDILKARGIPAVSSELTAKLAVENGIAKPDVLFKNDTTITLAGGKIEVFYPGPGHSPDNVVVYFPSEKLLYGGCFLKDASTTSLGNLGDADVTAWPVSLEKMKKRFLKPKMVIPGHGGLEPGAIENTAKLLDDKKD</sequence>
<dbReference type="InterPro" id="IPR050855">
    <property type="entry name" value="NDM-1-like"/>
</dbReference>
<comment type="cofactor">
    <cofactor evidence="2">
        <name>Zn(2+)</name>
        <dbReference type="ChEBI" id="CHEBI:29105"/>
    </cofactor>
</comment>
<dbReference type="NCBIfam" id="NF012229">
    <property type="entry name" value="bla_class_B_core"/>
    <property type="match status" value="1"/>
</dbReference>
<dbReference type="EC" id="3.5.2.6" evidence="6"/>
<dbReference type="Gene3D" id="3.60.15.10">
    <property type="entry name" value="Ribonuclease Z/Hydroxyacylglutathione hydrolase-like"/>
    <property type="match status" value="1"/>
</dbReference>
<evidence type="ECO:0000256" key="12">
    <source>
        <dbReference type="ARBA" id="ARBA00023251"/>
    </source>
</evidence>
<dbReference type="NCBIfam" id="NF033088">
    <property type="entry name" value="bla_subclass_B1"/>
    <property type="match status" value="1"/>
</dbReference>
<evidence type="ECO:0000256" key="10">
    <source>
        <dbReference type="ARBA" id="ARBA00022801"/>
    </source>
</evidence>
<evidence type="ECO:0000256" key="6">
    <source>
        <dbReference type="ARBA" id="ARBA00012865"/>
    </source>
</evidence>
<evidence type="ECO:0000259" key="13">
    <source>
        <dbReference type="SMART" id="SM00849"/>
    </source>
</evidence>
<evidence type="ECO:0000256" key="11">
    <source>
        <dbReference type="ARBA" id="ARBA00022833"/>
    </source>
</evidence>
<proteinExistence type="inferred from homology"/>
<dbReference type="InterPro" id="IPR058199">
    <property type="entry name" value="BlaB//VIM/IMP-1"/>
</dbReference>
<keyword evidence="9" id="KW-0574">Periplasm</keyword>
<dbReference type="InterPro" id="IPR001279">
    <property type="entry name" value="Metallo-B-lactamas"/>
</dbReference>
<comment type="similarity">
    <text evidence="4">Belongs to the metallo-beta-lactamase superfamily. Class-B beta-lactamase family.</text>
</comment>
<evidence type="ECO:0000256" key="4">
    <source>
        <dbReference type="ARBA" id="ARBA00005250"/>
    </source>
</evidence>
<dbReference type="InterPro" id="IPR001018">
    <property type="entry name" value="Beta-lactamase_class-B_CS"/>
</dbReference>
<evidence type="ECO:0000256" key="2">
    <source>
        <dbReference type="ARBA" id="ARBA00001947"/>
    </source>
</evidence>
<keyword evidence="8" id="KW-0732">Signal</keyword>
<evidence type="ECO:0000256" key="9">
    <source>
        <dbReference type="ARBA" id="ARBA00022764"/>
    </source>
</evidence>
<dbReference type="Pfam" id="PF00753">
    <property type="entry name" value="Lactamase_B"/>
    <property type="match status" value="1"/>
</dbReference>
<dbReference type="RefSeq" id="WP_317487385.1">
    <property type="nucleotide sequence ID" value="NZ_CP136051.1"/>
</dbReference>
<feature type="domain" description="Metallo-beta-lactamase" evidence="13">
    <location>
        <begin position="56"/>
        <end position="226"/>
    </location>
</feature>
<gene>
    <name evidence="14" type="primary">bla</name>
    <name evidence="14" type="ORF">RT717_15975</name>
</gene>
<accession>A0ABZ0IJT0</accession>
<evidence type="ECO:0000256" key="3">
    <source>
        <dbReference type="ARBA" id="ARBA00004418"/>
    </source>
</evidence>
<evidence type="ECO:0000256" key="5">
    <source>
        <dbReference type="ARBA" id="ARBA00011245"/>
    </source>
</evidence>
<protein>
    <recommendedName>
        <fullName evidence="6">beta-lactamase</fullName>
        <ecNumber evidence="6">3.5.2.6</ecNumber>
    </recommendedName>
</protein>
<comment type="subunit">
    <text evidence="5">Monomer.</text>
</comment>
<dbReference type="Proteomes" id="UP001302349">
    <property type="component" value="Chromosome"/>
</dbReference>
<dbReference type="EMBL" id="CP136051">
    <property type="protein sequence ID" value="WOK04580.1"/>
    <property type="molecule type" value="Genomic_DNA"/>
</dbReference>
<dbReference type="PANTHER" id="PTHR42951">
    <property type="entry name" value="METALLO-BETA-LACTAMASE DOMAIN-CONTAINING"/>
    <property type="match status" value="1"/>
</dbReference>
<keyword evidence="15" id="KW-1185">Reference proteome</keyword>
<keyword evidence="7" id="KW-0479">Metal-binding</keyword>
<reference evidence="14 15" key="1">
    <citation type="journal article" date="2023" name="Microbiol. Resour. Announc.">
        <title>Complete Genome Sequence of Imperialibacter roseus strain P4T.</title>
        <authorList>
            <person name="Tizabi D.R."/>
            <person name="Bachvaroff T."/>
            <person name="Hill R.T."/>
        </authorList>
    </citation>
    <scope>NUCLEOTIDE SEQUENCE [LARGE SCALE GENOMIC DNA]</scope>
    <source>
        <strain evidence="14 15">P4T</strain>
    </source>
</reference>
<comment type="subcellular location">
    <subcellularLocation>
        <location evidence="3">Periplasm</location>
    </subcellularLocation>
</comment>
<dbReference type="SUPFAM" id="SSF56281">
    <property type="entry name" value="Metallo-hydrolase/oxidoreductase"/>
    <property type="match status" value="1"/>
</dbReference>
<dbReference type="PROSITE" id="PS00744">
    <property type="entry name" value="BETA_LACTAMASE_B_2"/>
    <property type="match status" value="1"/>
</dbReference>
<organism evidence="14 15">
    <name type="scientific">Imperialibacter roseus</name>
    <dbReference type="NCBI Taxonomy" id="1324217"/>
    <lineage>
        <taxon>Bacteria</taxon>
        <taxon>Pseudomonadati</taxon>
        <taxon>Bacteroidota</taxon>
        <taxon>Cytophagia</taxon>
        <taxon>Cytophagales</taxon>
        <taxon>Flammeovirgaceae</taxon>
        <taxon>Imperialibacter</taxon>
    </lineage>
</organism>